<dbReference type="PRINTS" id="PR00003">
    <property type="entry name" value="4DISULPHCORE"/>
</dbReference>
<evidence type="ECO:0000256" key="1">
    <source>
        <dbReference type="SAM" id="MobiDB-lite"/>
    </source>
</evidence>
<dbReference type="Gene3D" id="4.10.75.10">
    <property type="entry name" value="Elafin-like"/>
    <property type="match status" value="1"/>
</dbReference>
<dbReference type="Gene3D" id="2.60.40.10">
    <property type="entry name" value="Immunoglobulins"/>
    <property type="match status" value="3"/>
</dbReference>
<dbReference type="SMART" id="SM00217">
    <property type="entry name" value="WAP"/>
    <property type="match status" value="1"/>
</dbReference>
<sequence length="676" mass="76273">MLPRSVNVCVTLCLWITELSTHGTFASRTRQDDSFFTGSIYRARCASRCLSLHITRISAFFKHSQNNGSLVWCQNHKQCSKCLEPCKESWDLRENQCQDLCETLFPKKHYECLTSCEFLKSVEGVKQGDCPAPDKASGFAAACVESCEEDGECSTVKKCCTNGCGHTCQTPKNLYKGAPLKPRKELVFVEQLSGDLEIRWSSKFNISVEPVLYVVQRCWNYGIHPSEDDATEWVTVAQTTEERVQLADIRASRWYQFRVAAVNVHGTRGFTSPSKHFRSSRDPAAPPSPASLRVTNMMLSAEGTVTARLNWTLPEEPDIPVHHYKVFWSWTDPGKSLVPSKKKRRKTTNGAQSWVDLEGLLTNSSYTVELQAITYWGQVRLKSSKVSLHFSTTSQNNGSGKASWGMLKKEKEVIMPVGSTLGKRPAGPLEVGTPFYQDGQLQVRVYWKNRGDPLVSRYHVQWMPEYCSHNETRGPEKLVTQENYINLPCLLFSCKYKVTVHMLKSKRRAKDESTTFLTPSCTTIRNKSHKHIPCPGEGAPVPKVLAKPENLTASFSIHEGNITGNFLWRVSRVLAHQRITGFQVTWAEVTKESRQNSLPNSIISQSQILPPDHNLLVVSNLRPATYYRLEVQVIMSGGEGPASVKTFQTPSVLPVLQHRPRLRQHHPHQKLSAERH</sequence>
<evidence type="ECO:0000313" key="6">
    <source>
        <dbReference type="Proteomes" id="UP000694402"/>
    </source>
</evidence>
<proteinExistence type="predicted"/>
<dbReference type="SMART" id="SM00060">
    <property type="entry name" value="FN3"/>
    <property type="match status" value="3"/>
</dbReference>
<feature type="signal peptide" evidence="2">
    <location>
        <begin position="1"/>
        <end position="26"/>
    </location>
</feature>
<feature type="domain" description="Fibronectin type-III" evidence="3">
    <location>
        <begin position="547"/>
        <end position="655"/>
    </location>
</feature>
<dbReference type="GO" id="GO:0005576">
    <property type="term" value="C:extracellular region"/>
    <property type="evidence" value="ECO:0007669"/>
    <property type="project" value="InterPro"/>
</dbReference>
<dbReference type="CDD" id="cd00063">
    <property type="entry name" value="FN3"/>
    <property type="match status" value="3"/>
</dbReference>
<dbReference type="FunFam" id="4.10.75.10:FF:000001">
    <property type="entry name" value="Anosmin 1"/>
    <property type="match status" value="1"/>
</dbReference>
<reference evidence="5" key="1">
    <citation type="submission" date="2025-08" db="UniProtKB">
        <authorList>
            <consortium name="Ensembl"/>
        </authorList>
    </citation>
    <scope>IDENTIFICATION</scope>
</reference>
<dbReference type="CDD" id="cd00199">
    <property type="entry name" value="WAP"/>
    <property type="match status" value="1"/>
</dbReference>
<dbReference type="Proteomes" id="UP000694402">
    <property type="component" value="Unassembled WGS sequence"/>
</dbReference>
<dbReference type="InterPro" id="IPR003961">
    <property type="entry name" value="FN3_dom"/>
</dbReference>
<dbReference type="AlphaFoldDB" id="A0A8C8MMU1"/>
<evidence type="ECO:0000259" key="3">
    <source>
        <dbReference type="PROSITE" id="PS50853"/>
    </source>
</evidence>
<dbReference type="InterPro" id="IPR036116">
    <property type="entry name" value="FN3_sf"/>
</dbReference>
<dbReference type="InterPro" id="IPR008197">
    <property type="entry name" value="WAP_dom"/>
</dbReference>
<dbReference type="PANTHER" id="PTHR14131">
    <property type="entry name" value="ANOSMIN"/>
    <property type="match status" value="1"/>
</dbReference>
<accession>A0A8C8MMU1</accession>
<feature type="chain" id="PRO_5044262792" description="Anosmin 1" evidence="2">
    <location>
        <begin position="27"/>
        <end position="676"/>
    </location>
</feature>
<dbReference type="InterPro" id="IPR036645">
    <property type="entry name" value="Elafin-like_sf"/>
</dbReference>
<protein>
    <recommendedName>
        <fullName evidence="7">Anosmin 1</fullName>
    </recommendedName>
</protein>
<dbReference type="Pfam" id="PF00095">
    <property type="entry name" value="WAP"/>
    <property type="match status" value="1"/>
</dbReference>
<evidence type="ECO:0000313" key="5">
    <source>
        <dbReference type="Ensembl" id="ENSOTSP00005103857.1"/>
    </source>
</evidence>
<dbReference type="SUPFAM" id="SSF57256">
    <property type="entry name" value="Elafin-like"/>
    <property type="match status" value="1"/>
</dbReference>
<dbReference type="Pfam" id="PF17869">
    <property type="entry name" value="Cys_box"/>
    <property type="match status" value="1"/>
</dbReference>
<dbReference type="SUPFAM" id="SSF49265">
    <property type="entry name" value="Fibronectin type III"/>
    <property type="match status" value="2"/>
</dbReference>
<keyword evidence="6" id="KW-1185">Reference proteome</keyword>
<feature type="domain" description="WAP" evidence="4">
    <location>
        <begin position="123"/>
        <end position="172"/>
    </location>
</feature>
<feature type="compositionally biased region" description="Basic residues" evidence="1">
    <location>
        <begin position="658"/>
        <end position="669"/>
    </location>
</feature>
<dbReference type="InterPro" id="IPR040957">
    <property type="entry name" value="Anosmin-1_Cys_box"/>
</dbReference>
<feature type="domain" description="Fibronectin type-III" evidence="3">
    <location>
        <begin position="288"/>
        <end position="396"/>
    </location>
</feature>
<organism evidence="5 6">
    <name type="scientific">Oncorhynchus tshawytscha</name>
    <name type="common">Chinook salmon</name>
    <name type="synonym">Salmo tshawytscha</name>
    <dbReference type="NCBI Taxonomy" id="74940"/>
    <lineage>
        <taxon>Eukaryota</taxon>
        <taxon>Metazoa</taxon>
        <taxon>Chordata</taxon>
        <taxon>Craniata</taxon>
        <taxon>Vertebrata</taxon>
        <taxon>Euteleostomi</taxon>
        <taxon>Actinopterygii</taxon>
        <taxon>Neopterygii</taxon>
        <taxon>Teleostei</taxon>
        <taxon>Protacanthopterygii</taxon>
        <taxon>Salmoniformes</taxon>
        <taxon>Salmonidae</taxon>
        <taxon>Salmoninae</taxon>
        <taxon>Oncorhynchus</taxon>
    </lineage>
</organism>
<evidence type="ECO:0008006" key="7">
    <source>
        <dbReference type="Google" id="ProtNLM"/>
    </source>
</evidence>
<dbReference type="InterPro" id="IPR042447">
    <property type="entry name" value="Anosmin-1"/>
</dbReference>
<feature type="region of interest" description="Disordered" evidence="1">
    <location>
        <begin position="657"/>
        <end position="676"/>
    </location>
</feature>
<reference evidence="5" key="2">
    <citation type="submission" date="2025-09" db="UniProtKB">
        <authorList>
            <consortium name="Ensembl"/>
        </authorList>
    </citation>
    <scope>IDENTIFICATION</scope>
</reference>
<evidence type="ECO:0000256" key="2">
    <source>
        <dbReference type="SAM" id="SignalP"/>
    </source>
</evidence>
<feature type="domain" description="Fibronectin type-III" evidence="3">
    <location>
        <begin position="178"/>
        <end position="282"/>
    </location>
</feature>
<dbReference type="GeneTree" id="ENSGT00440000033720"/>
<evidence type="ECO:0000259" key="4">
    <source>
        <dbReference type="PROSITE" id="PS51390"/>
    </source>
</evidence>
<gene>
    <name evidence="5" type="primary">ANOS1</name>
</gene>
<dbReference type="PROSITE" id="PS51390">
    <property type="entry name" value="WAP"/>
    <property type="match status" value="1"/>
</dbReference>
<dbReference type="GO" id="GO:0009986">
    <property type="term" value="C:cell surface"/>
    <property type="evidence" value="ECO:0007669"/>
    <property type="project" value="TreeGrafter"/>
</dbReference>
<dbReference type="InterPro" id="IPR013783">
    <property type="entry name" value="Ig-like_fold"/>
</dbReference>
<keyword evidence="2" id="KW-0732">Signal</keyword>
<dbReference type="PROSITE" id="PS50853">
    <property type="entry name" value="FN3"/>
    <property type="match status" value="3"/>
</dbReference>
<dbReference type="GO" id="GO:0030182">
    <property type="term" value="P:neuron differentiation"/>
    <property type="evidence" value="ECO:0007669"/>
    <property type="project" value="TreeGrafter"/>
</dbReference>
<dbReference type="Ensembl" id="ENSOTST00005112274.2">
    <property type="protein sequence ID" value="ENSOTSP00005103857.1"/>
    <property type="gene ID" value="ENSOTSG00005064342.1"/>
</dbReference>
<dbReference type="PANTHER" id="PTHR14131:SF6">
    <property type="entry name" value="ANOSMIN-1-RELATED"/>
    <property type="match status" value="1"/>
</dbReference>
<dbReference type="GO" id="GO:0030414">
    <property type="term" value="F:peptidase inhibitor activity"/>
    <property type="evidence" value="ECO:0007669"/>
    <property type="project" value="InterPro"/>
</dbReference>
<dbReference type="Pfam" id="PF00041">
    <property type="entry name" value="fn3"/>
    <property type="match status" value="3"/>
</dbReference>
<name>A0A8C8MMU1_ONCTS</name>